<evidence type="ECO:0000313" key="1">
    <source>
        <dbReference type="EMBL" id="ERJ92540.1"/>
    </source>
</evidence>
<keyword evidence="2" id="KW-1185">Reference proteome</keyword>
<protein>
    <submittedName>
        <fullName evidence="1">Putative stage II sporulation protein R</fullName>
    </submittedName>
</protein>
<name>U2KKG4_9FIRM</name>
<reference evidence="1 2" key="1">
    <citation type="submission" date="2013-07" db="EMBL/GenBank/DDBJ databases">
        <authorList>
            <person name="Weinstock G."/>
            <person name="Sodergren E."/>
            <person name="Wylie T."/>
            <person name="Fulton L."/>
            <person name="Fulton R."/>
            <person name="Fronick C."/>
            <person name="O'Laughlin M."/>
            <person name="Godfrey J."/>
            <person name="Miner T."/>
            <person name="Herter B."/>
            <person name="Appelbaum E."/>
            <person name="Cordes M."/>
            <person name="Lek S."/>
            <person name="Wollam A."/>
            <person name="Pepin K.H."/>
            <person name="Palsikar V.B."/>
            <person name="Mitreva M."/>
            <person name="Wilson R.K."/>
        </authorList>
    </citation>
    <scope>NUCLEOTIDE SEQUENCE [LARGE SCALE GENOMIC DNA]</scope>
    <source>
        <strain evidence="1 2">ATCC 27760</strain>
    </source>
</reference>
<dbReference type="PATRIC" id="fig|411473.3.peg.1978"/>
<dbReference type="eggNOG" id="ENOG5031K93">
    <property type="taxonomic scope" value="Bacteria"/>
</dbReference>
<dbReference type="Proteomes" id="UP000016662">
    <property type="component" value="Unassembled WGS sequence"/>
</dbReference>
<gene>
    <name evidence="1" type="ORF">RUMCAL_02379</name>
</gene>
<dbReference type="Pfam" id="PF09551">
    <property type="entry name" value="Spore_II_R"/>
    <property type="match status" value="1"/>
</dbReference>
<proteinExistence type="predicted"/>
<comment type="caution">
    <text evidence="1">The sequence shown here is derived from an EMBL/GenBank/DDBJ whole genome shotgun (WGS) entry which is preliminary data.</text>
</comment>
<accession>U2KKG4</accession>
<dbReference type="EMBL" id="AWVF01000292">
    <property type="protein sequence ID" value="ERJ92540.1"/>
    <property type="molecule type" value="Genomic_DNA"/>
</dbReference>
<dbReference type="HOGENOM" id="CLU_069310_1_0_9"/>
<sequence length="253" mass="28375">MYSSDATGISFGQHCIKPTGSLCAVLFLLYHEKISSASITEQIPVHTLIEVSEMQKWEWALLLGMVGTVCCSALAGTAQSYGSLEQNVLRLHILANSDSIDDQALKLKVRDKVLAQTEALFRSQPENAADAEQLVAEHLETLEQTAQQLVWDEGYSYAVKAQLVEMPFDDRTYGEWTMPAGDYEALRITIGEAAGQNWWCVMYPSLCVPNACEVTADEETAQEAFGKSEQDMLQHHERYAVKLKCVEWLKQWF</sequence>
<dbReference type="InterPro" id="IPR014202">
    <property type="entry name" value="Spore_II_R"/>
</dbReference>
<evidence type="ECO:0000313" key="2">
    <source>
        <dbReference type="Proteomes" id="UP000016662"/>
    </source>
</evidence>
<dbReference type="AlphaFoldDB" id="U2KKG4"/>
<dbReference type="STRING" id="411473.RUMCAL_02379"/>
<organism evidence="1 2">
    <name type="scientific">Ruminococcus callidus ATCC 27760</name>
    <dbReference type="NCBI Taxonomy" id="411473"/>
    <lineage>
        <taxon>Bacteria</taxon>
        <taxon>Bacillati</taxon>
        <taxon>Bacillota</taxon>
        <taxon>Clostridia</taxon>
        <taxon>Eubacteriales</taxon>
        <taxon>Oscillospiraceae</taxon>
        <taxon>Ruminococcus</taxon>
    </lineage>
</organism>